<keyword evidence="2" id="KW-0378">Hydrolase</keyword>
<dbReference type="OrthoDB" id="2420454at2759"/>
<sequence length="240" mass="26786">MLGAVNLLASLNKCRPAVTRSLCLPGLHFQGRSSNLFCVNRRTMSDSKAEIPVGSEPSPWQQGFYKYFLPIQTRFLDTDCFGHVNNAVYYSFFDTVINHYLYKHCSFRHPKKNTDEPNIVGFMVDTRGTFRKPLNFPEVILAGMAVTKLGNSSVTYTVGIFAEKEARSKLTESLSVDGVLLEKNEAGCFDGYDEMACSVGQCVHVFVDVNGDQKPLRIPDVSRLPLSNILVPFEGQISKL</sequence>
<feature type="domain" description="Thioesterase" evidence="3">
    <location>
        <begin position="81"/>
        <end position="166"/>
    </location>
</feature>
<dbReference type="GeneID" id="100890400"/>
<dbReference type="KEGG" id="spu:100890400"/>
<dbReference type="InParanoid" id="A0A7M7SYU4"/>
<keyword evidence="5" id="KW-1185">Reference proteome</keyword>
<dbReference type="InterPro" id="IPR029069">
    <property type="entry name" value="HotDog_dom_sf"/>
</dbReference>
<dbReference type="AlphaFoldDB" id="A0A7M7SYU4"/>
<dbReference type="Pfam" id="PF03061">
    <property type="entry name" value="4HBT"/>
    <property type="match status" value="1"/>
</dbReference>
<dbReference type="EnsemblMetazoa" id="XM_030985557">
    <property type="protein sequence ID" value="XP_030841417"/>
    <property type="gene ID" value="LOC100890400"/>
</dbReference>
<dbReference type="CDD" id="cd00586">
    <property type="entry name" value="4HBT"/>
    <property type="match status" value="1"/>
</dbReference>
<protein>
    <recommendedName>
        <fullName evidence="3">Thioesterase domain-containing protein</fullName>
    </recommendedName>
</protein>
<dbReference type="GO" id="GO:0047617">
    <property type="term" value="F:fatty acyl-CoA hydrolase activity"/>
    <property type="evidence" value="ECO:0000318"/>
    <property type="project" value="GO_Central"/>
</dbReference>
<comment type="similarity">
    <text evidence="1">Belongs to the 4-hydroxybenzoyl-CoA thioesterase family.</text>
</comment>
<dbReference type="PANTHER" id="PTHR31793:SF27">
    <property type="entry name" value="NOVEL THIOESTERASE SUPERFAMILY DOMAIN AND SAPOSIN A-TYPE DOMAIN CONTAINING PROTEIN (0610012H03RIK)"/>
    <property type="match status" value="1"/>
</dbReference>
<dbReference type="InterPro" id="IPR006683">
    <property type="entry name" value="Thioestr_dom"/>
</dbReference>
<evidence type="ECO:0000313" key="5">
    <source>
        <dbReference type="Proteomes" id="UP000007110"/>
    </source>
</evidence>
<dbReference type="OMA" id="YCDITEG"/>
<name>A0A7M7SYU4_STRPU</name>
<proteinExistence type="inferred from homology"/>
<dbReference type="RefSeq" id="XP_030841417.1">
    <property type="nucleotide sequence ID" value="XM_030985557.1"/>
</dbReference>
<evidence type="ECO:0000256" key="2">
    <source>
        <dbReference type="ARBA" id="ARBA00022801"/>
    </source>
</evidence>
<reference evidence="4" key="2">
    <citation type="submission" date="2021-01" db="UniProtKB">
        <authorList>
            <consortium name="EnsemblMetazoa"/>
        </authorList>
    </citation>
    <scope>IDENTIFICATION</scope>
</reference>
<accession>A0A7M7SYU4</accession>
<evidence type="ECO:0000259" key="3">
    <source>
        <dbReference type="Pfam" id="PF03061"/>
    </source>
</evidence>
<dbReference type="SUPFAM" id="SSF54637">
    <property type="entry name" value="Thioesterase/thiol ester dehydrase-isomerase"/>
    <property type="match status" value="1"/>
</dbReference>
<dbReference type="InterPro" id="IPR050563">
    <property type="entry name" value="4-hydroxybenzoyl-CoA_TE"/>
</dbReference>
<evidence type="ECO:0000313" key="4">
    <source>
        <dbReference type="EnsemblMetazoa" id="XP_030841417"/>
    </source>
</evidence>
<dbReference type="FunFam" id="3.10.129.10:FF:000105">
    <property type="entry name" value="uncharacterized protein LOC101841231 isoform X3"/>
    <property type="match status" value="1"/>
</dbReference>
<dbReference type="PANTHER" id="PTHR31793">
    <property type="entry name" value="4-HYDROXYBENZOYL-COA THIOESTERASE FAMILY MEMBER"/>
    <property type="match status" value="1"/>
</dbReference>
<organism evidence="4 5">
    <name type="scientific">Strongylocentrotus purpuratus</name>
    <name type="common">Purple sea urchin</name>
    <dbReference type="NCBI Taxonomy" id="7668"/>
    <lineage>
        <taxon>Eukaryota</taxon>
        <taxon>Metazoa</taxon>
        <taxon>Echinodermata</taxon>
        <taxon>Eleutherozoa</taxon>
        <taxon>Echinozoa</taxon>
        <taxon>Echinoidea</taxon>
        <taxon>Euechinoidea</taxon>
        <taxon>Echinacea</taxon>
        <taxon>Camarodonta</taxon>
        <taxon>Echinidea</taxon>
        <taxon>Strongylocentrotidae</taxon>
        <taxon>Strongylocentrotus</taxon>
    </lineage>
</organism>
<dbReference type="Gene3D" id="3.10.129.10">
    <property type="entry name" value="Hotdog Thioesterase"/>
    <property type="match status" value="1"/>
</dbReference>
<reference evidence="5" key="1">
    <citation type="submission" date="2015-02" db="EMBL/GenBank/DDBJ databases">
        <title>Genome sequencing for Strongylocentrotus purpuratus.</title>
        <authorList>
            <person name="Murali S."/>
            <person name="Liu Y."/>
            <person name="Vee V."/>
            <person name="English A."/>
            <person name="Wang M."/>
            <person name="Skinner E."/>
            <person name="Han Y."/>
            <person name="Muzny D.M."/>
            <person name="Worley K.C."/>
            <person name="Gibbs R.A."/>
        </authorList>
    </citation>
    <scope>NUCLEOTIDE SEQUENCE</scope>
</reference>
<evidence type="ECO:0000256" key="1">
    <source>
        <dbReference type="ARBA" id="ARBA00005953"/>
    </source>
</evidence>
<dbReference type="Proteomes" id="UP000007110">
    <property type="component" value="Unassembled WGS sequence"/>
</dbReference>